<dbReference type="InterPro" id="IPR021309">
    <property type="entry name" value="YgaP-like_TM"/>
</dbReference>
<evidence type="ECO:0000313" key="4">
    <source>
        <dbReference type="Proteomes" id="UP001597261"/>
    </source>
</evidence>
<comment type="caution">
    <text evidence="3">The sequence shown here is derived from an EMBL/GenBank/DDBJ whole genome shotgun (WGS) entry which is preliminary data.</text>
</comment>
<name>A0ABW4J1M5_9ACTN</name>
<reference evidence="4" key="1">
    <citation type="journal article" date="2019" name="Int. J. Syst. Evol. Microbiol.">
        <title>The Global Catalogue of Microorganisms (GCM) 10K type strain sequencing project: providing services to taxonomists for standard genome sequencing and annotation.</title>
        <authorList>
            <consortium name="The Broad Institute Genomics Platform"/>
            <consortium name="The Broad Institute Genome Sequencing Center for Infectious Disease"/>
            <person name="Wu L."/>
            <person name="Ma J."/>
        </authorList>
    </citation>
    <scope>NUCLEOTIDE SEQUENCE [LARGE SCALE GENOMIC DNA]</scope>
    <source>
        <strain evidence="4">CGMCC 1.12470</strain>
    </source>
</reference>
<gene>
    <name evidence="3" type="ORF">ACFSL4_36550</name>
</gene>
<evidence type="ECO:0000313" key="3">
    <source>
        <dbReference type="EMBL" id="MFD1663525.1"/>
    </source>
</evidence>
<dbReference type="Pfam" id="PF11127">
    <property type="entry name" value="YgaP-like_TM"/>
    <property type="match status" value="1"/>
</dbReference>
<feature type="domain" description="Inner membrane protein YgaP-like transmembrane" evidence="2">
    <location>
        <begin position="11"/>
        <end position="59"/>
    </location>
</feature>
<accession>A0ABW4J1M5</accession>
<keyword evidence="1" id="KW-0472">Membrane</keyword>
<keyword evidence="1" id="KW-0812">Transmembrane</keyword>
<evidence type="ECO:0000256" key="1">
    <source>
        <dbReference type="SAM" id="Phobius"/>
    </source>
</evidence>
<sequence>MLNFLGSQNGRAVRAILGVAFIVIGATLGGAWWALAVVGLLPLATAILDVCLVAGLAGRPVSGKALRAGR</sequence>
<organism evidence="3 4">
    <name type="scientific">Streptomyces caeni</name>
    <dbReference type="NCBI Taxonomy" id="2307231"/>
    <lineage>
        <taxon>Bacteria</taxon>
        <taxon>Bacillati</taxon>
        <taxon>Actinomycetota</taxon>
        <taxon>Actinomycetes</taxon>
        <taxon>Kitasatosporales</taxon>
        <taxon>Streptomycetaceae</taxon>
        <taxon>Streptomyces</taxon>
    </lineage>
</organism>
<protein>
    <submittedName>
        <fullName evidence="3">DUF2892 domain-containing protein</fullName>
    </submittedName>
</protein>
<dbReference type="RefSeq" id="WP_381092392.1">
    <property type="nucleotide sequence ID" value="NZ_JBHUDX010000144.1"/>
</dbReference>
<dbReference type="Proteomes" id="UP001597261">
    <property type="component" value="Unassembled WGS sequence"/>
</dbReference>
<evidence type="ECO:0000259" key="2">
    <source>
        <dbReference type="Pfam" id="PF11127"/>
    </source>
</evidence>
<feature type="transmembrane region" description="Helical" evidence="1">
    <location>
        <begin position="12"/>
        <end position="34"/>
    </location>
</feature>
<dbReference type="EMBL" id="JBHUDX010000144">
    <property type="protein sequence ID" value="MFD1663525.1"/>
    <property type="molecule type" value="Genomic_DNA"/>
</dbReference>
<proteinExistence type="predicted"/>
<keyword evidence="1" id="KW-1133">Transmembrane helix</keyword>
<keyword evidence="4" id="KW-1185">Reference proteome</keyword>
<feature type="transmembrane region" description="Helical" evidence="1">
    <location>
        <begin position="40"/>
        <end position="58"/>
    </location>
</feature>